<dbReference type="STRING" id="464029.SAMN02982989_2790"/>
<protein>
    <recommendedName>
        <fullName evidence="8">Ribonuclease VapC</fullName>
        <shortName evidence="8">RNase VapC</shortName>
        <ecNumber evidence="8">3.1.-.-</ecNumber>
    </recommendedName>
    <alternativeName>
        <fullName evidence="8">Toxin VapC</fullName>
    </alternativeName>
</protein>
<keyword evidence="2 8" id="KW-1277">Toxin-antitoxin system</keyword>
<dbReference type="InterPro" id="IPR022907">
    <property type="entry name" value="VapC_family"/>
</dbReference>
<feature type="binding site" evidence="8">
    <location>
        <position position="4"/>
    </location>
    <ligand>
        <name>Mg(2+)</name>
        <dbReference type="ChEBI" id="CHEBI:18420"/>
    </ligand>
</feature>
<dbReference type="AlphaFoldDB" id="A0A1X7FDQ4"/>
<dbReference type="EC" id="3.1.-.-" evidence="8"/>
<keyword evidence="8" id="KW-0800">Toxin</keyword>
<comment type="cofactor">
    <cofactor evidence="1 8">
        <name>Mg(2+)</name>
        <dbReference type="ChEBI" id="CHEBI:18420"/>
    </cofactor>
</comment>
<name>A0A1X7FDQ4_9HYPH</name>
<evidence type="ECO:0000256" key="5">
    <source>
        <dbReference type="ARBA" id="ARBA00022801"/>
    </source>
</evidence>
<keyword evidence="5 8" id="KW-0378">Hydrolase</keyword>
<evidence type="ECO:0000256" key="6">
    <source>
        <dbReference type="ARBA" id="ARBA00022842"/>
    </source>
</evidence>
<dbReference type="GO" id="GO:0000287">
    <property type="term" value="F:magnesium ion binding"/>
    <property type="evidence" value="ECO:0007669"/>
    <property type="project" value="UniProtKB-UniRule"/>
</dbReference>
<dbReference type="Pfam" id="PF01850">
    <property type="entry name" value="PIN"/>
    <property type="match status" value="1"/>
</dbReference>
<dbReference type="Gene3D" id="3.40.50.1010">
    <property type="entry name" value="5'-nuclease"/>
    <property type="match status" value="1"/>
</dbReference>
<reference evidence="11" key="1">
    <citation type="submission" date="2017-04" db="EMBL/GenBank/DDBJ databases">
        <authorList>
            <person name="Varghese N."/>
            <person name="Submissions S."/>
        </authorList>
    </citation>
    <scope>NUCLEOTIDE SEQUENCE [LARGE SCALE GENOMIC DNA]</scope>
    <source>
        <strain evidence="11">B4P</strain>
    </source>
</reference>
<dbReference type="InterPro" id="IPR050556">
    <property type="entry name" value="Type_II_TA_system_RNase"/>
</dbReference>
<dbReference type="Proteomes" id="UP000192903">
    <property type="component" value="Unassembled WGS sequence"/>
</dbReference>
<dbReference type="PANTHER" id="PTHR33653:SF1">
    <property type="entry name" value="RIBONUCLEASE VAPC2"/>
    <property type="match status" value="1"/>
</dbReference>
<keyword evidence="4 8" id="KW-0479">Metal-binding</keyword>
<comment type="similarity">
    <text evidence="7 8">Belongs to the PINc/VapC protein family.</text>
</comment>
<evidence type="ECO:0000256" key="7">
    <source>
        <dbReference type="ARBA" id="ARBA00038093"/>
    </source>
</evidence>
<evidence type="ECO:0000313" key="11">
    <source>
        <dbReference type="Proteomes" id="UP000192903"/>
    </source>
</evidence>
<dbReference type="PANTHER" id="PTHR33653">
    <property type="entry name" value="RIBONUCLEASE VAPC2"/>
    <property type="match status" value="1"/>
</dbReference>
<dbReference type="OrthoDB" id="32625at2"/>
<keyword evidence="11" id="KW-1185">Reference proteome</keyword>
<dbReference type="GO" id="GO:0004540">
    <property type="term" value="F:RNA nuclease activity"/>
    <property type="evidence" value="ECO:0007669"/>
    <property type="project" value="InterPro"/>
</dbReference>
<dbReference type="SUPFAM" id="SSF88723">
    <property type="entry name" value="PIN domain-like"/>
    <property type="match status" value="1"/>
</dbReference>
<organism evidence="10 11">
    <name type="scientific">Xaviernesmea oryzae</name>
    <dbReference type="NCBI Taxonomy" id="464029"/>
    <lineage>
        <taxon>Bacteria</taxon>
        <taxon>Pseudomonadati</taxon>
        <taxon>Pseudomonadota</taxon>
        <taxon>Alphaproteobacteria</taxon>
        <taxon>Hyphomicrobiales</taxon>
        <taxon>Rhizobiaceae</taxon>
        <taxon>Rhizobium/Agrobacterium group</taxon>
        <taxon>Xaviernesmea</taxon>
    </lineage>
</organism>
<dbReference type="GO" id="GO:0016787">
    <property type="term" value="F:hydrolase activity"/>
    <property type="evidence" value="ECO:0007669"/>
    <property type="project" value="UniProtKB-KW"/>
</dbReference>
<dbReference type="RefSeq" id="WP_085422922.1">
    <property type="nucleotide sequence ID" value="NZ_FXAF01000006.1"/>
</dbReference>
<dbReference type="GO" id="GO:0090729">
    <property type="term" value="F:toxin activity"/>
    <property type="evidence" value="ECO:0007669"/>
    <property type="project" value="UniProtKB-KW"/>
</dbReference>
<evidence type="ECO:0000259" key="9">
    <source>
        <dbReference type="Pfam" id="PF01850"/>
    </source>
</evidence>
<dbReference type="CDD" id="cd09871">
    <property type="entry name" value="PIN_MtVapC28-VapC30-like"/>
    <property type="match status" value="1"/>
</dbReference>
<dbReference type="HAMAP" id="MF_00265">
    <property type="entry name" value="VapC_Nob1"/>
    <property type="match status" value="1"/>
</dbReference>
<evidence type="ECO:0000256" key="8">
    <source>
        <dbReference type="HAMAP-Rule" id="MF_00265"/>
    </source>
</evidence>
<evidence type="ECO:0000256" key="1">
    <source>
        <dbReference type="ARBA" id="ARBA00001946"/>
    </source>
</evidence>
<comment type="function">
    <text evidence="8">Toxic component of a toxin-antitoxin (TA) system. An RNase.</text>
</comment>
<sequence length="130" mass="14126">MFIDSSALVEILSLAPRRQKLLERLAAASTPLSTSATVIYETSVVLARETRKDVVTARNFVLEFLDELDVEVIPMTRSTAIAATDAFARYGKGRHPAKLNFGDCFSYAGAREAGTPLLYVGEDVAQTDLA</sequence>
<evidence type="ECO:0000313" key="10">
    <source>
        <dbReference type="EMBL" id="SMF50552.1"/>
    </source>
</evidence>
<keyword evidence="6 8" id="KW-0460">Magnesium</keyword>
<dbReference type="InterPro" id="IPR029060">
    <property type="entry name" value="PIN-like_dom_sf"/>
</dbReference>
<dbReference type="EMBL" id="FXAF01000006">
    <property type="protein sequence ID" value="SMF50552.1"/>
    <property type="molecule type" value="Genomic_DNA"/>
</dbReference>
<evidence type="ECO:0000256" key="4">
    <source>
        <dbReference type="ARBA" id="ARBA00022723"/>
    </source>
</evidence>
<evidence type="ECO:0000256" key="2">
    <source>
        <dbReference type="ARBA" id="ARBA00022649"/>
    </source>
</evidence>
<accession>A0A1X7FDQ4</accession>
<proteinExistence type="inferred from homology"/>
<gene>
    <name evidence="8" type="primary">vapC</name>
    <name evidence="10" type="ORF">SAMN02982989_2790</name>
</gene>
<dbReference type="InterPro" id="IPR002716">
    <property type="entry name" value="PIN_dom"/>
</dbReference>
<feature type="binding site" evidence="8">
    <location>
        <position position="103"/>
    </location>
    <ligand>
        <name>Mg(2+)</name>
        <dbReference type="ChEBI" id="CHEBI:18420"/>
    </ligand>
</feature>
<keyword evidence="3 8" id="KW-0540">Nuclease</keyword>
<feature type="domain" description="PIN" evidence="9">
    <location>
        <begin position="1"/>
        <end position="127"/>
    </location>
</feature>
<evidence type="ECO:0000256" key="3">
    <source>
        <dbReference type="ARBA" id="ARBA00022722"/>
    </source>
</evidence>